<name>A0A3A4KBY0_9NOCA</name>
<sequence length="151" mass="16811">MPHATVVDVLLLLTRDDTVLLARRRNTGYADGQWNLPSGKLEQHEHVIDAMLRETREEIGLSLSPNDIRMVTSIHYRAPEGHARIGFVFHADGQNMNPVNQEPEKCSALDWFPMNELPDPIVPYTAAAIEMFCAGIQFGVCGWSDSAGQLP</sequence>
<gene>
    <name evidence="4" type="ORF">D5S18_03330</name>
</gene>
<evidence type="ECO:0000259" key="3">
    <source>
        <dbReference type="PROSITE" id="PS51462"/>
    </source>
</evidence>
<dbReference type="Proteomes" id="UP000266677">
    <property type="component" value="Unassembled WGS sequence"/>
</dbReference>
<dbReference type="OrthoDB" id="21342at2"/>
<accession>A0A3A4KBY0</accession>
<comment type="caution">
    <text evidence="4">The sequence shown here is derived from an EMBL/GenBank/DDBJ whole genome shotgun (WGS) entry which is preliminary data.</text>
</comment>
<dbReference type="InterPro" id="IPR000086">
    <property type="entry name" value="NUDIX_hydrolase_dom"/>
</dbReference>
<evidence type="ECO:0000256" key="1">
    <source>
        <dbReference type="ARBA" id="ARBA00001946"/>
    </source>
</evidence>
<reference evidence="4 5" key="1">
    <citation type="submission" date="2018-09" db="EMBL/GenBank/DDBJ databases">
        <title>YIM PH21274 draft genome.</title>
        <authorList>
            <person name="Miao C."/>
        </authorList>
    </citation>
    <scope>NUCLEOTIDE SEQUENCE [LARGE SCALE GENOMIC DNA]</scope>
    <source>
        <strain evidence="4 5">YIM PH 21724</strain>
    </source>
</reference>
<dbReference type="SUPFAM" id="SSF55811">
    <property type="entry name" value="Nudix"/>
    <property type="match status" value="1"/>
</dbReference>
<dbReference type="AlphaFoldDB" id="A0A3A4KBY0"/>
<dbReference type="PROSITE" id="PS51462">
    <property type="entry name" value="NUDIX"/>
    <property type="match status" value="1"/>
</dbReference>
<keyword evidence="2" id="KW-0378">Hydrolase</keyword>
<dbReference type="PROSITE" id="PS00893">
    <property type="entry name" value="NUDIX_BOX"/>
    <property type="match status" value="1"/>
</dbReference>
<organism evidence="4 5">
    <name type="scientific">Nocardia panacis</name>
    <dbReference type="NCBI Taxonomy" id="2340916"/>
    <lineage>
        <taxon>Bacteria</taxon>
        <taxon>Bacillati</taxon>
        <taxon>Actinomycetota</taxon>
        <taxon>Actinomycetes</taxon>
        <taxon>Mycobacteriales</taxon>
        <taxon>Nocardiaceae</taxon>
        <taxon>Nocardia</taxon>
    </lineage>
</organism>
<dbReference type="PANTHER" id="PTHR43046">
    <property type="entry name" value="GDP-MANNOSE MANNOSYL HYDROLASE"/>
    <property type="match status" value="1"/>
</dbReference>
<dbReference type="InterPro" id="IPR015797">
    <property type="entry name" value="NUDIX_hydrolase-like_dom_sf"/>
</dbReference>
<evidence type="ECO:0000313" key="5">
    <source>
        <dbReference type="Proteomes" id="UP000266677"/>
    </source>
</evidence>
<dbReference type="Gene3D" id="3.90.79.10">
    <property type="entry name" value="Nucleoside Triphosphate Pyrophosphohydrolase"/>
    <property type="match status" value="1"/>
</dbReference>
<proteinExistence type="predicted"/>
<dbReference type="InterPro" id="IPR020084">
    <property type="entry name" value="NUDIX_hydrolase_CS"/>
</dbReference>
<dbReference type="Pfam" id="PF00293">
    <property type="entry name" value="NUDIX"/>
    <property type="match status" value="1"/>
</dbReference>
<feature type="domain" description="Nudix hydrolase" evidence="3">
    <location>
        <begin position="2"/>
        <end position="134"/>
    </location>
</feature>
<dbReference type="GO" id="GO:0016787">
    <property type="term" value="F:hydrolase activity"/>
    <property type="evidence" value="ECO:0007669"/>
    <property type="project" value="UniProtKB-KW"/>
</dbReference>
<dbReference type="CDD" id="cd04683">
    <property type="entry name" value="NUDIX_Hydrolase"/>
    <property type="match status" value="1"/>
</dbReference>
<dbReference type="PANTHER" id="PTHR43046:SF16">
    <property type="entry name" value="ADP-RIBOSE PYROPHOSPHATASE YJHB-RELATED"/>
    <property type="match status" value="1"/>
</dbReference>
<evidence type="ECO:0000313" key="4">
    <source>
        <dbReference type="EMBL" id="RJO79367.1"/>
    </source>
</evidence>
<protein>
    <submittedName>
        <fullName evidence="4">NUDIX domain-containing protein</fullName>
    </submittedName>
</protein>
<comment type="cofactor">
    <cofactor evidence="1">
        <name>Mg(2+)</name>
        <dbReference type="ChEBI" id="CHEBI:18420"/>
    </cofactor>
</comment>
<dbReference type="RefSeq" id="WP_120037815.1">
    <property type="nucleotide sequence ID" value="NZ_QZFU01000010.1"/>
</dbReference>
<dbReference type="EMBL" id="QZFU01000010">
    <property type="protein sequence ID" value="RJO79367.1"/>
    <property type="molecule type" value="Genomic_DNA"/>
</dbReference>
<keyword evidence="5" id="KW-1185">Reference proteome</keyword>
<evidence type="ECO:0000256" key="2">
    <source>
        <dbReference type="ARBA" id="ARBA00022801"/>
    </source>
</evidence>